<keyword evidence="8" id="KW-1185">Reference proteome</keyword>
<evidence type="ECO:0000256" key="4">
    <source>
        <dbReference type="ARBA" id="ARBA00022989"/>
    </source>
</evidence>
<organism evidence="7 8">
    <name type="scientific">Massilia eurypsychrophila</name>
    <dbReference type="NCBI Taxonomy" id="1485217"/>
    <lineage>
        <taxon>Bacteria</taxon>
        <taxon>Pseudomonadati</taxon>
        <taxon>Pseudomonadota</taxon>
        <taxon>Betaproteobacteria</taxon>
        <taxon>Burkholderiales</taxon>
        <taxon>Oxalobacteraceae</taxon>
        <taxon>Telluria group</taxon>
        <taxon>Massilia</taxon>
    </lineage>
</organism>
<reference evidence="7 8" key="1">
    <citation type="submission" date="2017-10" db="EMBL/GenBank/DDBJ databases">
        <title>Massilia psychrophilum sp. nov., a novel purple-pigmented bacterium isolated from Tianshan glacier, Xinjiang Municipality, China.</title>
        <authorList>
            <person name="Wang H."/>
        </authorList>
    </citation>
    <scope>NUCLEOTIDE SEQUENCE [LARGE SCALE GENOMIC DNA]</scope>
    <source>
        <strain evidence="7 8">JCM 30074</strain>
    </source>
</reference>
<dbReference type="GO" id="GO:0015171">
    <property type="term" value="F:amino acid transmembrane transporter activity"/>
    <property type="evidence" value="ECO:0007669"/>
    <property type="project" value="TreeGrafter"/>
</dbReference>
<dbReference type="PANTHER" id="PTHR30086:SF20">
    <property type="entry name" value="ARGININE EXPORTER PROTEIN ARGO-RELATED"/>
    <property type="match status" value="1"/>
</dbReference>
<proteinExistence type="predicted"/>
<accession>A0A2G8TGP5</accession>
<evidence type="ECO:0000256" key="1">
    <source>
        <dbReference type="ARBA" id="ARBA00004651"/>
    </source>
</evidence>
<feature type="transmembrane region" description="Helical" evidence="6">
    <location>
        <begin position="42"/>
        <end position="66"/>
    </location>
</feature>
<comment type="subcellular location">
    <subcellularLocation>
        <location evidence="1">Cell membrane</location>
        <topology evidence="1">Multi-pass membrane protein</topology>
    </subcellularLocation>
</comment>
<gene>
    <name evidence="7" type="ORF">CR105_11700</name>
</gene>
<evidence type="ECO:0000256" key="6">
    <source>
        <dbReference type="SAM" id="Phobius"/>
    </source>
</evidence>
<dbReference type="InterPro" id="IPR001123">
    <property type="entry name" value="LeuE-type"/>
</dbReference>
<keyword evidence="3 6" id="KW-0812">Transmembrane</keyword>
<evidence type="ECO:0000256" key="2">
    <source>
        <dbReference type="ARBA" id="ARBA00022475"/>
    </source>
</evidence>
<dbReference type="GO" id="GO:0005886">
    <property type="term" value="C:plasma membrane"/>
    <property type="evidence" value="ECO:0007669"/>
    <property type="project" value="UniProtKB-SubCell"/>
</dbReference>
<dbReference type="EMBL" id="PDOC01000005">
    <property type="protein sequence ID" value="PIL45119.1"/>
    <property type="molecule type" value="Genomic_DNA"/>
</dbReference>
<dbReference type="PANTHER" id="PTHR30086">
    <property type="entry name" value="ARGININE EXPORTER PROTEIN ARGO"/>
    <property type="match status" value="1"/>
</dbReference>
<keyword evidence="4 6" id="KW-1133">Transmembrane helix</keyword>
<feature type="transmembrane region" description="Helical" evidence="6">
    <location>
        <begin position="6"/>
        <end position="30"/>
    </location>
</feature>
<evidence type="ECO:0000313" key="8">
    <source>
        <dbReference type="Proteomes" id="UP000230390"/>
    </source>
</evidence>
<feature type="transmembrane region" description="Helical" evidence="6">
    <location>
        <begin position="72"/>
        <end position="92"/>
    </location>
</feature>
<comment type="caution">
    <text evidence="7">The sequence shown here is derived from an EMBL/GenBank/DDBJ whole genome shotgun (WGS) entry which is preliminary data.</text>
</comment>
<feature type="transmembrane region" description="Helical" evidence="6">
    <location>
        <begin position="146"/>
        <end position="172"/>
    </location>
</feature>
<name>A0A2G8TGP5_9BURK</name>
<keyword evidence="5 6" id="KW-0472">Membrane</keyword>
<feature type="transmembrane region" description="Helical" evidence="6">
    <location>
        <begin position="184"/>
        <end position="208"/>
    </location>
</feature>
<dbReference type="AlphaFoldDB" id="A0A2G8TGP5"/>
<dbReference type="Proteomes" id="UP000230390">
    <property type="component" value="Unassembled WGS sequence"/>
</dbReference>
<sequence>MLSTAQLSLYFVVVFGIIALPGMDMAFVMATSLLGGRRAGMAAVAGIVAGGLCHLAMAGLGVAAILRWSPALFQLMLIGGAAYIAWMGVAFLRSSGIALPGHAGALSSPRQAFRRAMVTSLLNPKAYIFMFAIFPQFLQPSLGPLWIQAGMLGAITSLTQAGVYGALALAAAASSGWFAGHPGASLLVARATGVLLLGVAGLTASQAFSYVPL</sequence>
<evidence type="ECO:0000313" key="7">
    <source>
        <dbReference type="EMBL" id="PIL45119.1"/>
    </source>
</evidence>
<dbReference type="RefSeq" id="WP_099788624.1">
    <property type="nucleotide sequence ID" value="NZ_JBHLYV010000032.1"/>
</dbReference>
<evidence type="ECO:0000256" key="5">
    <source>
        <dbReference type="ARBA" id="ARBA00023136"/>
    </source>
</evidence>
<dbReference type="OrthoDB" id="9804822at2"/>
<keyword evidence="2" id="KW-1003">Cell membrane</keyword>
<evidence type="ECO:0000256" key="3">
    <source>
        <dbReference type="ARBA" id="ARBA00022692"/>
    </source>
</evidence>
<protein>
    <submittedName>
        <fullName evidence="7">Threonine transporter RhtB</fullName>
    </submittedName>
</protein>
<dbReference type="Pfam" id="PF01810">
    <property type="entry name" value="LysE"/>
    <property type="match status" value="1"/>
</dbReference>